<evidence type="ECO:0000313" key="3">
    <source>
        <dbReference type="Proteomes" id="UP000499080"/>
    </source>
</evidence>
<dbReference type="OrthoDB" id="8117402at2759"/>
<proteinExistence type="predicted"/>
<dbReference type="AlphaFoldDB" id="A0A4Y2T6D0"/>
<protein>
    <recommendedName>
        <fullName evidence="4">DUF4817 domain-containing protein</fullName>
    </recommendedName>
</protein>
<organism evidence="2 3">
    <name type="scientific">Araneus ventricosus</name>
    <name type="common">Orbweaver spider</name>
    <name type="synonym">Epeira ventricosa</name>
    <dbReference type="NCBI Taxonomy" id="182803"/>
    <lineage>
        <taxon>Eukaryota</taxon>
        <taxon>Metazoa</taxon>
        <taxon>Ecdysozoa</taxon>
        <taxon>Arthropoda</taxon>
        <taxon>Chelicerata</taxon>
        <taxon>Arachnida</taxon>
        <taxon>Araneae</taxon>
        <taxon>Araneomorphae</taxon>
        <taxon>Entelegynae</taxon>
        <taxon>Araneoidea</taxon>
        <taxon>Araneidae</taxon>
        <taxon>Araneus</taxon>
    </lineage>
</organism>
<name>A0A4Y2T6D0_ARAVE</name>
<feature type="compositionally biased region" description="Polar residues" evidence="1">
    <location>
        <begin position="90"/>
        <end position="115"/>
    </location>
</feature>
<evidence type="ECO:0008006" key="4">
    <source>
        <dbReference type="Google" id="ProtNLM"/>
    </source>
</evidence>
<accession>A0A4Y2T6D0</accession>
<gene>
    <name evidence="2" type="ORF">AVEN_248465_1</name>
</gene>
<feature type="region of interest" description="Disordered" evidence="1">
    <location>
        <begin position="51"/>
        <end position="115"/>
    </location>
</feature>
<sequence length="115" mass="12672">MPFTKDERIYIILLAGSGATHHVALTFDATHRKLIIRENVAKFMMQFKRTGSVANASRSGKPKTGTDEGTSTQVLAAMARESDKRKPTSLGRNGNHPKQCQQLTSNTHTSCRCNI</sequence>
<reference evidence="2 3" key="1">
    <citation type="journal article" date="2019" name="Sci. Rep.">
        <title>Orb-weaving spider Araneus ventricosus genome elucidates the spidroin gene catalogue.</title>
        <authorList>
            <person name="Kono N."/>
            <person name="Nakamura H."/>
            <person name="Ohtoshi R."/>
            <person name="Moran D.A.P."/>
            <person name="Shinohara A."/>
            <person name="Yoshida Y."/>
            <person name="Fujiwara M."/>
            <person name="Mori M."/>
            <person name="Tomita M."/>
            <person name="Arakawa K."/>
        </authorList>
    </citation>
    <scope>NUCLEOTIDE SEQUENCE [LARGE SCALE GENOMIC DNA]</scope>
</reference>
<comment type="caution">
    <text evidence="2">The sequence shown here is derived from an EMBL/GenBank/DDBJ whole genome shotgun (WGS) entry which is preliminary data.</text>
</comment>
<dbReference type="EMBL" id="BGPR01025833">
    <property type="protein sequence ID" value="GBN95056.1"/>
    <property type="molecule type" value="Genomic_DNA"/>
</dbReference>
<evidence type="ECO:0000313" key="2">
    <source>
        <dbReference type="EMBL" id="GBN95056.1"/>
    </source>
</evidence>
<dbReference type="Proteomes" id="UP000499080">
    <property type="component" value="Unassembled WGS sequence"/>
</dbReference>
<evidence type="ECO:0000256" key="1">
    <source>
        <dbReference type="SAM" id="MobiDB-lite"/>
    </source>
</evidence>
<keyword evidence="3" id="KW-1185">Reference proteome</keyword>